<dbReference type="AlphaFoldDB" id="A0A8X6QI20"/>
<reference evidence="1" key="1">
    <citation type="submission" date="2020-08" db="EMBL/GenBank/DDBJ databases">
        <title>Multicomponent nature underlies the extraordinary mechanical properties of spider dragline silk.</title>
        <authorList>
            <person name="Kono N."/>
            <person name="Nakamura H."/>
            <person name="Mori M."/>
            <person name="Yoshida Y."/>
            <person name="Ohtoshi R."/>
            <person name="Malay A.D."/>
            <person name="Moran D.A.P."/>
            <person name="Tomita M."/>
            <person name="Numata K."/>
            <person name="Arakawa K."/>
        </authorList>
    </citation>
    <scope>NUCLEOTIDE SEQUENCE</scope>
</reference>
<evidence type="ECO:0000313" key="1">
    <source>
        <dbReference type="EMBL" id="GFU23318.1"/>
    </source>
</evidence>
<organism evidence="1 2">
    <name type="scientific">Nephila pilipes</name>
    <name type="common">Giant wood spider</name>
    <name type="synonym">Nephila maculata</name>
    <dbReference type="NCBI Taxonomy" id="299642"/>
    <lineage>
        <taxon>Eukaryota</taxon>
        <taxon>Metazoa</taxon>
        <taxon>Ecdysozoa</taxon>
        <taxon>Arthropoda</taxon>
        <taxon>Chelicerata</taxon>
        <taxon>Arachnida</taxon>
        <taxon>Araneae</taxon>
        <taxon>Araneomorphae</taxon>
        <taxon>Entelegynae</taxon>
        <taxon>Araneoidea</taxon>
        <taxon>Nephilidae</taxon>
        <taxon>Nephila</taxon>
    </lineage>
</organism>
<keyword evidence="2" id="KW-1185">Reference proteome</keyword>
<dbReference type="EMBL" id="BMAW01031925">
    <property type="protein sequence ID" value="GFU23318.1"/>
    <property type="molecule type" value="Genomic_DNA"/>
</dbReference>
<gene>
    <name evidence="1" type="ORF">NPIL_522531</name>
</gene>
<comment type="caution">
    <text evidence="1">The sequence shown here is derived from an EMBL/GenBank/DDBJ whole genome shotgun (WGS) entry which is preliminary data.</text>
</comment>
<protein>
    <submittedName>
        <fullName evidence="1">Uncharacterized protein</fullName>
    </submittedName>
</protein>
<evidence type="ECO:0000313" key="2">
    <source>
        <dbReference type="Proteomes" id="UP000887013"/>
    </source>
</evidence>
<accession>A0A8X6QI20</accession>
<name>A0A8X6QI20_NEPPI</name>
<proteinExistence type="predicted"/>
<dbReference type="Proteomes" id="UP000887013">
    <property type="component" value="Unassembled WGS sequence"/>
</dbReference>
<sequence length="92" mass="10184">MPIPLPAGNAAGCKILRVQTNPLLAKNLPAVAKKNGRKARKIPVNWPNVARKHMAVAFQALPKFGLRSKHCESYRIPKRIAIVPKLGRRRAC</sequence>